<gene>
    <name evidence="1" type="ORF">KKP3000_002690</name>
</gene>
<evidence type="ECO:0000313" key="1">
    <source>
        <dbReference type="EMBL" id="MFB5193091.1"/>
    </source>
</evidence>
<comment type="caution">
    <text evidence="1">The sequence shown here is derived from an EMBL/GenBank/DDBJ whole genome shotgun (WGS) entry which is preliminary data.</text>
</comment>
<protein>
    <submittedName>
        <fullName evidence="1">Uncharacterized protein</fullName>
    </submittedName>
</protein>
<organism evidence="1 2">
    <name type="scientific">Alicyclobacillus fastidiosus</name>
    <dbReference type="NCBI Taxonomy" id="392011"/>
    <lineage>
        <taxon>Bacteria</taxon>
        <taxon>Bacillati</taxon>
        <taxon>Bacillota</taxon>
        <taxon>Bacilli</taxon>
        <taxon>Bacillales</taxon>
        <taxon>Alicyclobacillaceae</taxon>
        <taxon>Alicyclobacillus</taxon>
    </lineage>
</organism>
<sequence length="54" mass="6268">MTSAQVKEQIDRLQNEIGQFKAEIYDREKAIQHLQTIHEVLVNEETVVSNLESN</sequence>
<evidence type="ECO:0000313" key="2">
    <source>
        <dbReference type="Proteomes" id="UP001579974"/>
    </source>
</evidence>
<accession>A0ABV5ALC8</accession>
<proteinExistence type="predicted"/>
<keyword evidence="2" id="KW-1185">Reference proteome</keyword>
<name>A0ABV5ALC8_9BACL</name>
<dbReference type="EMBL" id="JBDXSU010000038">
    <property type="protein sequence ID" value="MFB5193091.1"/>
    <property type="molecule type" value="Genomic_DNA"/>
</dbReference>
<dbReference type="RefSeq" id="WP_275473382.1">
    <property type="nucleotide sequence ID" value="NZ_CP162940.1"/>
</dbReference>
<dbReference type="Proteomes" id="UP001579974">
    <property type="component" value="Unassembled WGS sequence"/>
</dbReference>
<reference evidence="1 2" key="1">
    <citation type="journal article" date="2024" name="Int. J. Mol. Sci.">
        <title>Exploration of Alicyclobacillus spp. Genome in Search of Antibiotic Resistance.</title>
        <authorList>
            <person name="Bucka-Kolendo J."/>
            <person name="Kiousi D.E."/>
            <person name="Dekowska A."/>
            <person name="Mikolajczuk-Szczyrba A."/>
            <person name="Karadedos D.M."/>
            <person name="Michael P."/>
            <person name="Galanis A."/>
            <person name="Sokolowska B."/>
        </authorList>
    </citation>
    <scope>NUCLEOTIDE SEQUENCE [LARGE SCALE GENOMIC DNA]</scope>
    <source>
        <strain evidence="1 2">KKP 3000</strain>
    </source>
</reference>